<feature type="binding site" evidence="13">
    <location>
        <position position="73"/>
    </location>
    <ligand>
        <name>Ca(2+)</name>
        <dbReference type="ChEBI" id="CHEBI:29108"/>
        <label>1</label>
    </ligand>
</feature>
<evidence type="ECO:0000256" key="2">
    <source>
        <dbReference type="ARBA" id="ARBA00001970"/>
    </source>
</evidence>
<feature type="binding site" evidence="13">
    <location>
        <position position="69"/>
    </location>
    <ligand>
        <name>Ca(2+)</name>
        <dbReference type="ChEBI" id="CHEBI:29108"/>
        <label>1</label>
    </ligand>
</feature>
<evidence type="ECO:0000256" key="4">
    <source>
        <dbReference type="ARBA" id="ARBA00022559"/>
    </source>
</evidence>
<feature type="binding site" evidence="13">
    <location>
        <position position="64"/>
    </location>
    <ligand>
        <name>Ca(2+)</name>
        <dbReference type="ChEBI" id="CHEBI:29108"/>
        <label>1</label>
    </ligand>
</feature>
<dbReference type="Pfam" id="PF00141">
    <property type="entry name" value="peroxidase"/>
    <property type="match status" value="1"/>
</dbReference>
<evidence type="ECO:0000256" key="9">
    <source>
        <dbReference type="ARBA" id="ARBA00023004"/>
    </source>
</evidence>
<evidence type="ECO:0000256" key="13">
    <source>
        <dbReference type="PIRSR" id="PIRSR600823-3"/>
    </source>
</evidence>
<feature type="non-terminal residue" evidence="19">
    <location>
        <position position="1"/>
    </location>
</feature>
<keyword evidence="20" id="KW-1185">Reference proteome</keyword>
<dbReference type="GO" id="GO:0046872">
    <property type="term" value="F:metal ion binding"/>
    <property type="evidence" value="ECO:0007669"/>
    <property type="project" value="UniProtKB-KW"/>
</dbReference>
<dbReference type="PROSITE" id="PS00436">
    <property type="entry name" value="PEROXIDASE_2"/>
    <property type="match status" value="1"/>
</dbReference>
<comment type="similarity">
    <text evidence="16">Belongs to the peroxidase family.</text>
</comment>
<feature type="binding site" evidence="13">
    <location>
        <position position="85"/>
    </location>
    <ligand>
        <name>Ca(2+)</name>
        <dbReference type="ChEBI" id="CHEBI:29108"/>
        <label>1</label>
    </ligand>
</feature>
<dbReference type="Gene3D" id="1.10.520.10">
    <property type="match status" value="1"/>
</dbReference>
<comment type="caution">
    <text evidence="19">The sequence shown here is derived from an EMBL/GenBank/DDBJ whole genome shotgun (WGS) entry which is preliminary data.</text>
</comment>
<evidence type="ECO:0000256" key="16">
    <source>
        <dbReference type="RuleBase" id="RU004241"/>
    </source>
</evidence>
<feature type="binding site" evidence="13">
    <location>
        <position position="71"/>
    </location>
    <ligand>
        <name>Ca(2+)</name>
        <dbReference type="ChEBI" id="CHEBI:29108"/>
        <label>1</label>
    </ligand>
</feature>
<evidence type="ECO:0000256" key="7">
    <source>
        <dbReference type="ARBA" id="ARBA00022837"/>
    </source>
</evidence>
<name>A0AA38GUG5_TAXCH</name>
<comment type="cofactor">
    <cofactor evidence="13">
        <name>Ca(2+)</name>
        <dbReference type="ChEBI" id="CHEBI:29108"/>
    </cofactor>
    <text evidence="13">Binds 2 calcium ions per subunit.</text>
</comment>
<comment type="catalytic activity">
    <reaction evidence="1">
        <text>2 a phenolic donor + H2O2 = 2 a phenolic radical donor + 2 H2O</text>
        <dbReference type="Rhea" id="RHEA:56136"/>
        <dbReference type="ChEBI" id="CHEBI:15377"/>
        <dbReference type="ChEBI" id="CHEBI:16240"/>
        <dbReference type="ChEBI" id="CHEBI:139520"/>
        <dbReference type="ChEBI" id="CHEBI:139521"/>
        <dbReference type="EC" id="1.11.1.7"/>
    </reaction>
</comment>
<keyword evidence="5" id="KW-0349">Heme</keyword>
<feature type="disulfide bond" evidence="15">
    <location>
        <begin position="65"/>
        <end position="70"/>
    </location>
</feature>
<dbReference type="InterPro" id="IPR010255">
    <property type="entry name" value="Haem_peroxidase_sf"/>
</dbReference>
<feature type="active site" description="Proton acceptor" evidence="11">
    <location>
        <position position="63"/>
    </location>
</feature>
<feature type="site" description="Transition state stabilizer" evidence="14">
    <location>
        <position position="59"/>
    </location>
</feature>
<evidence type="ECO:0000256" key="11">
    <source>
        <dbReference type="PIRSR" id="PIRSR600823-1"/>
    </source>
</evidence>
<dbReference type="Proteomes" id="UP000824469">
    <property type="component" value="Unassembled WGS sequence"/>
</dbReference>
<evidence type="ECO:0000256" key="14">
    <source>
        <dbReference type="PIRSR" id="PIRSR600823-4"/>
    </source>
</evidence>
<keyword evidence="17" id="KW-0732">Signal</keyword>
<evidence type="ECO:0000256" key="5">
    <source>
        <dbReference type="ARBA" id="ARBA00022617"/>
    </source>
</evidence>
<keyword evidence="7 13" id="KW-0106">Calcium</keyword>
<feature type="binding site" evidence="13">
    <location>
        <position position="67"/>
    </location>
    <ligand>
        <name>Ca(2+)</name>
        <dbReference type="ChEBI" id="CHEBI:29108"/>
        <label>1</label>
    </ligand>
</feature>
<gene>
    <name evidence="19" type="ORF">KI387_001237</name>
</gene>
<evidence type="ECO:0000256" key="10">
    <source>
        <dbReference type="ARBA" id="ARBA00023157"/>
    </source>
</evidence>
<evidence type="ECO:0000256" key="17">
    <source>
        <dbReference type="SAM" id="SignalP"/>
    </source>
</evidence>
<dbReference type="EMBL" id="JAHRHJ020000001">
    <property type="protein sequence ID" value="KAH9329129.1"/>
    <property type="molecule type" value="Genomic_DNA"/>
</dbReference>
<reference evidence="19 20" key="1">
    <citation type="journal article" date="2021" name="Nat. Plants">
        <title>The Taxus genome provides insights into paclitaxel biosynthesis.</title>
        <authorList>
            <person name="Xiong X."/>
            <person name="Gou J."/>
            <person name="Liao Q."/>
            <person name="Li Y."/>
            <person name="Zhou Q."/>
            <person name="Bi G."/>
            <person name="Li C."/>
            <person name="Du R."/>
            <person name="Wang X."/>
            <person name="Sun T."/>
            <person name="Guo L."/>
            <person name="Liang H."/>
            <person name="Lu P."/>
            <person name="Wu Y."/>
            <person name="Zhang Z."/>
            <person name="Ro D.K."/>
            <person name="Shang Y."/>
            <person name="Huang S."/>
            <person name="Yan J."/>
        </authorList>
    </citation>
    <scope>NUCLEOTIDE SEQUENCE [LARGE SCALE GENOMIC DNA]</scope>
    <source>
        <strain evidence="19">Ta-2019</strain>
    </source>
</reference>
<keyword evidence="6 13" id="KW-0479">Metal-binding</keyword>
<dbReference type="PROSITE" id="PS50873">
    <property type="entry name" value="PEROXIDASE_4"/>
    <property type="match status" value="1"/>
</dbReference>
<keyword evidence="9" id="KW-0408">Iron</keyword>
<dbReference type="InterPro" id="IPR019794">
    <property type="entry name" value="Peroxidases_AS"/>
</dbReference>
<dbReference type="GO" id="GO:0020037">
    <property type="term" value="F:heme binding"/>
    <property type="evidence" value="ECO:0007669"/>
    <property type="project" value="InterPro"/>
</dbReference>
<dbReference type="InterPro" id="IPR000823">
    <property type="entry name" value="Peroxidase_pln"/>
</dbReference>
<evidence type="ECO:0000256" key="3">
    <source>
        <dbReference type="ARBA" id="ARBA00012313"/>
    </source>
</evidence>
<dbReference type="SUPFAM" id="SSF48113">
    <property type="entry name" value="Heme-dependent peroxidases"/>
    <property type="match status" value="1"/>
</dbReference>
<dbReference type="OMA" id="VKFANAM"/>
<sequence length="187" mass="20313">MASMWFAAVGFFTIVCVCEGGLLSNNFYRTSCPSYEEIVKAVVEKYIAKDRTLAAPLLRMHFHDCFVRGCDGSVLLNSTANNVAEKAAIPNLSLRGFEVIDDAKAEIEKKCPGVVSCADILSLVARDAVVVADGGPFWRVRSGRRDGVISVQSEALNNIPSPFFNFSQLRASFAKKGLSVKDLVVLS</sequence>
<protein>
    <recommendedName>
        <fullName evidence="3">peroxidase</fullName>
        <ecNumber evidence="3">1.11.1.7</ecNumber>
    </recommendedName>
</protein>
<keyword evidence="8" id="KW-0560">Oxidoreductase</keyword>
<dbReference type="GO" id="GO:0006979">
    <property type="term" value="P:response to oxidative stress"/>
    <property type="evidence" value="ECO:0007669"/>
    <property type="project" value="InterPro"/>
</dbReference>
<organism evidence="19 20">
    <name type="scientific">Taxus chinensis</name>
    <name type="common">Chinese yew</name>
    <name type="synonym">Taxus wallichiana var. chinensis</name>
    <dbReference type="NCBI Taxonomy" id="29808"/>
    <lineage>
        <taxon>Eukaryota</taxon>
        <taxon>Viridiplantae</taxon>
        <taxon>Streptophyta</taxon>
        <taxon>Embryophyta</taxon>
        <taxon>Tracheophyta</taxon>
        <taxon>Spermatophyta</taxon>
        <taxon>Pinopsida</taxon>
        <taxon>Pinidae</taxon>
        <taxon>Conifers II</taxon>
        <taxon>Cupressales</taxon>
        <taxon>Taxaceae</taxon>
        <taxon>Taxus</taxon>
    </lineage>
</organism>
<evidence type="ECO:0000256" key="8">
    <source>
        <dbReference type="ARBA" id="ARBA00023002"/>
    </source>
</evidence>
<evidence type="ECO:0000313" key="20">
    <source>
        <dbReference type="Proteomes" id="UP000824469"/>
    </source>
</evidence>
<dbReference type="PANTHER" id="PTHR31235">
    <property type="entry name" value="PEROXIDASE 25-RELATED"/>
    <property type="match status" value="1"/>
</dbReference>
<evidence type="ECO:0000313" key="19">
    <source>
        <dbReference type="EMBL" id="KAH9329129.1"/>
    </source>
</evidence>
<dbReference type="AlphaFoldDB" id="A0AA38GUG5"/>
<accession>A0AA38GUG5</accession>
<feature type="signal peptide" evidence="17">
    <location>
        <begin position="1"/>
        <end position="20"/>
    </location>
</feature>
<proteinExistence type="inferred from homology"/>
<evidence type="ECO:0000256" key="12">
    <source>
        <dbReference type="PIRSR" id="PIRSR600823-2"/>
    </source>
</evidence>
<feature type="domain" description="Plant heme peroxidase family profile" evidence="18">
    <location>
        <begin position="22"/>
        <end position="187"/>
    </location>
</feature>
<evidence type="ECO:0000256" key="6">
    <source>
        <dbReference type="ARBA" id="ARBA00022723"/>
    </source>
</evidence>
<feature type="disulfide bond" evidence="15">
    <location>
        <begin position="32"/>
        <end position="111"/>
    </location>
</feature>
<dbReference type="PRINTS" id="PR00461">
    <property type="entry name" value="PLPEROXIDASE"/>
</dbReference>
<evidence type="ECO:0000259" key="18">
    <source>
        <dbReference type="PROSITE" id="PS50873"/>
    </source>
</evidence>
<dbReference type="InterPro" id="IPR002016">
    <property type="entry name" value="Haem_peroxidase"/>
</dbReference>
<dbReference type="PRINTS" id="PR00458">
    <property type="entry name" value="PEROXIDASE"/>
</dbReference>
<dbReference type="EC" id="1.11.1.7" evidence="3"/>
<comment type="cofactor">
    <cofactor evidence="2">
        <name>heme b</name>
        <dbReference type="ChEBI" id="CHEBI:60344"/>
    </cofactor>
</comment>
<dbReference type="FunFam" id="1.10.520.10:FF:000001">
    <property type="entry name" value="Peroxidase"/>
    <property type="match status" value="1"/>
</dbReference>
<evidence type="ECO:0000256" key="1">
    <source>
        <dbReference type="ARBA" id="ARBA00000189"/>
    </source>
</evidence>
<dbReference type="GO" id="GO:0140825">
    <property type="term" value="F:lactoperoxidase activity"/>
    <property type="evidence" value="ECO:0007669"/>
    <property type="project" value="UniProtKB-EC"/>
</dbReference>
<feature type="binding site" evidence="12">
    <location>
        <position position="160"/>
    </location>
    <ligand>
        <name>substrate</name>
    </ligand>
</feature>
<keyword evidence="10 15" id="KW-1015">Disulfide bond</keyword>
<feature type="chain" id="PRO_5041401898" description="peroxidase" evidence="17">
    <location>
        <begin position="21"/>
        <end position="187"/>
    </location>
</feature>
<keyword evidence="4" id="KW-0575">Peroxidase</keyword>
<evidence type="ECO:0000256" key="15">
    <source>
        <dbReference type="PIRSR" id="PIRSR600823-5"/>
    </source>
</evidence>